<dbReference type="RefSeq" id="WP_284349644.1">
    <property type="nucleotide sequence ID" value="NZ_BRXS01000002.1"/>
</dbReference>
<keyword evidence="2" id="KW-0732">Signal</keyword>
<sequence length="139" mass="14832">MTHQPARTIARAAAAAALLFAVSATSVAAQPPQGGRQVMQQQMLFEGITLTAAQQTKIDSLRTAFREKAMAERAAAGNAGGPPDSATMAARRERTVQERNQLRAVLTADQQATFDKNLVAMEERMKQMRAQRGAGAPPA</sequence>
<keyword evidence="4" id="KW-1185">Reference proteome</keyword>
<reference evidence="3" key="1">
    <citation type="submission" date="2022-08" db="EMBL/GenBank/DDBJ databases">
        <title>Draft genome sequencing of Roseisolibacter agri AW1220.</title>
        <authorList>
            <person name="Tobiishi Y."/>
            <person name="Tonouchi A."/>
        </authorList>
    </citation>
    <scope>NUCLEOTIDE SEQUENCE</scope>
    <source>
        <strain evidence="3">AW1220</strain>
    </source>
</reference>
<dbReference type="AlphaFoldDB" id="A0AA37QF32"/>
<evidence type="ECO:0000256" key="2">
    <source>
        <dbReference type="SAM" id="SignalP"/>
    </source>
</evidence>
<dbReference type="EMBL" id="BRXS01000002">
    <property type="protein sequence ID" value="GLC25200.1"/>
    <property type="molecule type" value="Genomic_DNA"/>
</dbReference>
<feature type="signal peptide" evidence="2">
    <location>
        <begin position="1"/>
        <end position="28"/>
    </location>
</feature>
<comment type="caution">
    <text evidence="3">The sequence shown here is derived from an EMBL/GenBank/DDBJ whole genome shotgun (WGS) entry which is preliminary data.</text>
</comment>
<proteinExistence type="predicted"/>
<feature type="region of interest" description="Disordered" evidence="1">
    <location>
        <begin position="72"/>
        <end position="95"/>
    </location>
</feature>
<protein>
    <recommendedName>
        <fullName evidence="5">Periplasmic protein</fullName>
    </recommendedName>
</protein>
<gene>
    <name evidence="3" type="ORF">rosag_17130</name>
</gene>
<organism evidence="3 4">
    <name type="scientific">Roseisolibacter agri</name>
    <dbReference type="NCBI Taxonomy" id="2014610"/>
    <lineage>
        <taxon>Bacteria</taxon>
        <taxon>Pseudomonadati</taxon>
        <taxon>Gemmatimonadota</taxon>
        <taxon>Gemmatimonadia</taxon>
        <taxon>Gemmatimonadales</taxon>
        <taxon>Gemmatimonadaceae</taxon>
        <taxon>Roseisolibacter</taxon>
    </lineage>
</organism>
<feature type="chain" id="PRO_5041237411" description="Periplasmic protein" evidence="2">
    <location>
        <begin position="29"/>
        <end position="139"/>
    </location>
</feature>
<name>A0AA37QF32_9BACT</name>
<evidence type="ECO:0000313" key="3">
    <source>
        <dbReference type="EMBL" id="GLC25200.1"/>
    </source>
</evidence>
<accession>A0AA37QF32</accession>
<evidence type="ECO:0000256" key="1">
    <source>
        <dbReference type="SAM" id="MobiDB-lite"/>
    </source>
</evidence>
<dbReference type="Proteomes" id="UP001161325">
    <property type="component" value="Unassembled WGS sequence"/>
</dbReference>
<evidence type="ECO:0000313" key="4">
    <source>
        <dbReference type="Proteomes" id="UP001161325"/>
    </source>
</evidence>
<evidence type="ECO:0008006" key="5">
    <source>
        <dbReference type="Google" id="ProtNLM"/>
    </source>
</evidence>